<dbReference type="AlphaFoldDB" id="A0A7L0WBD0"/>
<protein>
    <submittedName>
        <fullName evidence="2">CS012 protein</fullName>
    </submittedName>
</protein>
<comment type="caution">
    <text evidence="2">The sequence shown here is derived from an EMBL/GenBank/DDBJ whole genome shotgun (WGS) entry which is preliminary data.</text>
</comment>
<feature type="non-terminal residue" evidence="2">
    <location>
        <position position="1"/>
    </location>
</feature>
<organism evidence="2 3">
    <name type="scientific">Alectura lathami</name>
    <name type="common">Australian brush turkey</name>
    <dbReference type="NCBI Taxonomy" id="81907"/>
    <lineage>
        <taxon>Eukaryota</taxon>
        <taxon>Metazoa</taxon>
        <taxon>Chordata</taxon>
        <taxon>Craniata</taxon>
        <taxon>Vertebrata</taxon>
        <taxon>Euteleostomi</taxon>
        <taxon>Archelosauria</taxon>
        <taxon>Archosauria</taxon>
        <taxon>Dinosauria</taxon>
        <taxon>Saurischia</taxon>
        <taxon>Theropoda</taxon>
        <taxon>Coelurosauria</taxon>
        <taxon>Aves</taxon>
        <taxon>Neognathae</taxon>
        <taxon>Galloanserae</taxon>
        <taxon>Galliformes</taxon>
        <taxon>Megapodiidae</taxon>
        <taxon>Alectura</taxon>
    </lineage>
</organism>
<proteinExistence type="inferred from homology"/>
<reference evidence="2 3" key="1">
    <citation type="submission" date="2019-09" db="EMBL/GenBank/DDBJ databases">
        <title>Bird 10,000 Genomes (B10K) Project - Family phase.</title>
        <authorList>
            <person name="Zhang G."/>
        </authorList>
    </citation>
    <scope>NUCLEOTIDE SEQUENCE [LARGE SCALE GENOMIC DNA]</scope>
    <source>
        <strain evidence="2">B10K-DU-001-39</strain>
        <tissue evidence="2">Muscle</tissue>
    </source>
</reference>
<dbReference type="Pfam" id="PF20721">
    <property type="entry name" value="C19orf12"/>
    <property type="match status" value="1"/>
</dbReference>
<accession>A0A7L0WBD0</accession>
<name>A0A7L0WBD0_ALELA</name>
<dbReference type="PANTHER" id="PTHR31493">
    <property type="entry name" value="NAZO FAMILY MEMBER"/>
    <property type="match status" value="1"/>
</dbReference>
<gene>
    <name evidence="2" type="ORF">ALELAT_R05728</name>
</gene>
<dbReference type="OrthoDB" id="5976774at2759"/>
<evidence type="ECO:0000313" key="2">
    <source>
        <dbReference type="EMBL" id="NXL87994.1"/>
    </source>
</evidence>
<dbReference type="InterPro" id="IPR033369">
    <property type="entry name" value="C19orf12"/>
</dbReference>
<feature type="non-terminal residue" evidence="2">
    <location>
        <position position="89"/>
    </location>
</feature>
<comment type="similarity">
    <text evidence="1">Belongs to the C19orf12 family.</text>
</comment>
<evidence type="ECO:0000256" key="1">
    <source>
        <dbReference type="ARBA" id="ARBA00029457"/>
    </source>
</evidence>
<dbReference type="EMBL" id="VXAV01004742">
    <property type="protein sequence ID" value="NXL87994.1"/>
    <property type="molecule type" value="Genomic_DNA"/>
</dbReference>
<dbReference type="Proteomes" id="UP000562322">
    <property type="component" value="Unassembled WGS sequence"/>
</dbReference>
<dbReference type="PANTHER" id="PTHR31493:SF1">
    <property type="entry name" value="PROTEIN C19ORF12"/>
    <property type="match status" value="1"/>
</dbReference>
<sequence length="89" mass="9869">VGAALGGLFAVWMTSGKFKPVSQIISQLPPAKKKKIYDEVVAIFKGLHWSDIAEVIALVKGSAELKQQLIKVLENYFKKHLNAEIQYGK</sequence>
<keyword evidence="3" id="KW-1185">Reference proteome</keyword>
<evidence type="ECO:0000313" key="3">
    <source>
        <dbReference type="Proteomes" id="UP000562322"/>
    </source>
</evidence>